<reference evidence="4" key="1">
    <citation type="journal article" date="2020" name="Stud. Mycol.">
        <title>101 Dothideomycetes genomes: a test case for predicting lifestyles and emergence of pathogens.</title>
        <authorList>
            <person name="Haridas S."/>
            <person name="Albert R."/>
            <person name="Binder M."/>
            <person name="Bloem J."/>
            <person name="Labutti K."/>
            <person name="Salamov A."/>
            <person name="Andreopoulos B."/>
            <person name="Baker S."/>
            <person name="Barry K."/>
            <person name="Bills G."/>
            <person name="Bluhm B."/>
            <person name="Cannon C."/>
            <person name="Castanera R."/>
            <person name="Culley D."/>
            <person name="Daum C."/>
            <person name="Ezra D."/>
            <person name="Gonzalez J."/>
            <person name="Henrissat B."/>
            <person name="Kuo A."/>
            <person name="Liang C."/>
            <person name="Lipzen A."/>
            <person name="Lutzoni F."/>
            <person name="Magnuson J."/>
            <person name="Mondo S."/>
            <person name="Nolan M."/>
            <person name="Ohm R."/>
            <person name="Pangilinan J."/>
            <person name="Park H.-J."/>
            <person name="Ramirez L."/>
            <person name="Alfaro M."/>
            <person name="Sun H."/>
            <person name="Tritt A."/>
            <person name="Yoshinaga Y."/>
            <person name="Zwiers L.-H."/>
            <person name="Turgeon B."/>
            <person name="Goodwin S."/>
            <person name="Spatafora J."/>
            <person name="Crous P."/>
            <person name="Grigoriev I."/>
        </authorList>
    </citation>
    <scope>NUCLEOTIDE SEQUENCE</scope>
    <source>
        <strain evidence="4">CBS 121167</strain>
    </source>
</reference>
<feature type="domain" description="Carboxylesterase type B" evidence="3">
    <location>
        <begin position="128"/>
        <end position="240"/>
    </location>
</feature>
<gene>
    <name evidence="4" type="ORF">K452DRAFT_297234</name>
</gene>
<proteinExistence type="predicted"/>
<sequence length="472" mass="51638">MQILAALLLLLAAAVVSAQRHDLPTNNNILASTPTVTLGYCTAATAARNASLGYYKYQNIRFAAVPTVDLRFAKPEWPPVETVLNNGSLADADVDCFSEEDCLYMDIWAPANSEEKKLPVMGLFNLTKDFIFVSYNYRLGITGLANGPTLLHEGGTSNAAIWDVQHAFQWVKKYIGHFGGGSNQVMAVGFSAVGSQRFAGHAEQLFDRAYFMSPGYVSGAGHYHSETFWQNISTSVGYEAQLYRKRFNSKDPFVISHEQHEANSQAYTGINTSEDVAAYLHIFFPAITNDVDEILDLYPEPNYSSPGLPFADIKQSFDLAAKDLAVIQALQSQTWNAMVALDTAINGTGQNYYSYSTSSLSSSFASFSSGSVGGPSGSSNSNTSSNSSSPAGSMGGGMRGSSSVNSTIAIMMQKYLLSFVLAGNPNTKWADDKIHWSPFVNDMQLVFNSTFYLDEDNLMNSRVLYWNRALWY</sequence>
<evidence type="ECO:0000256" key="2">
    <source>
        <dbReference type="SAM" id="SignalP"/>
    </source>
</evidence>
<organism evidence="4 5">
    <name type="scientific">Aplosporella prunicola CBS 121167</name>
    <dbReference type="NCBI Taxonomy" id="1176127"/>
    <lineage>
        <taxon>Eukaryota</taxon>
        <taxon>Fungi</taxon>
        <taxon>Dikarya</taxon>
        <taxon>Ascomycota</taxon>
        <taxon>Pezizomycotina</taxon>
        <taxon>Dothideomycetes</taxon>
        <taxon>Dothideomycetes incertae sedis</taxon>
        <taxon>Botryosphaeriales</taxon>
        <taxon>Aplosporellaceae</taxon>
        <taxon>Aplosporella</taxon>
    </lineage>
</organism>
<feature type="compositionally biased region" description="Low complexity" evidence="1">
    <location>
        <begin position="377"/>
        <end position="392"/>
    </location>
</feature>
<dbReference type="RefSeq" id="XP_033399221.1">
    <property type="nucleotide sequence ID" value="XM_033542000.1"/>
</dbReference>
<evidence type="ECO:0000259" key="3">
    <source>
        <dbReference type="Pfam" id="PF00135"/>
    </source>
</evidence>
<protein>
    <recommendedName>
        <fullName evidence="3">Carboxylesterase type B domain-containing protein</fullName>
    </recommendedName>
</protein>
<feature type="domain" description="Carboxylesterase type B" evidence="3">
    <location>
        <begin position="51"/>
        <end position="121"/>
    </location>
</feature>
<name>A0A6A6BH89_9PEZI</name>
<dbReference type="InterPro" id="IPR029058">
    <property type="entry name" value="AB_hydrolase_fold"/>
</dbReference>
<dbReference type="OrthoDB" id="408631at2759"/>
<accession>A0A6A6BH89</accession>
<keyword evidence="5" id="KW-1185">Reference proteome</keyword>
<evidence type="ECO:0000256" key="1">
    <source>
        <dbReference type="SAM" id="MobiDB-lite"/>
    </source>
</evidence>
<evidence type="ECO:0000313" key="5">
    <source>
        <dbReference type="Proteomes" id="UP000799438"/>
    </source>
</evidence>
<dbReference type="EMBL" id="ML995482">
    <property type="protein sequence ID" value="KAF2143509.1"/>
    <property type="molecule type" value="Genomic_DNA"/>
</dbReference>
<dbReference type="SUPFAM" id="SSF53474">
    <property type="entry name" value="alpha/beta-Hydrolases"/>
    <property type="match status" value="1"/>
</dbReference>
<dbReference type="Gene3D" id="3.40.50.1820">
    <property type="entry name" value="alpha/beta hydrolase"/>
    <property type="match status" value="2"/>
</dbReference>
<dbReference type="InterPro" id="IPR050309">
    <property type="entry name" value="Type-B_Carboxylest/Lipase"/>
</dbReference>
<dbReference type="AlphaFoldDB" id="A0A6A6BH89"/>
<dbReference type="GeneID" id="54299497"/>
<dbReference type="InterPro" id="IPR002018">
    <property type="entry name" value="CarbesteraseB"/>
</dbReference>
<evidence type="ECO:0000313" key="4">
    <source>
        <dbReference type="EMBL" id="KAF2143509.1"/>
    </source>
</evidence>
<keyword evidence="2" id="KW-0732">Signal</keyword>
<feature type="chain" id="PRO_5025532128" description="Carboxylesterase type B domain-containing protein" evidence="2">
    <location>
        <begin position="19"/>
        <end position="472"/>
    </location>
</feature>
<feature type="region of interest" description="Disordered" evidence="1">
    <location>
        <begin position="375"/>
        <end position="400"/>
    </location>
</feature>
<dbReference type="PANTHER" id="PTHR11559">
    <property type="entry name" value="CARBOXYLESTERASE"/>
    <property type="match status" value="1"/>
</dbReference>
<feature type="signal peptide" evidence="2">
    <location>
        <begin position="1"/>
        <end position="18"/>
    </location>
</feature>
<dbReference type="Pfam" id="PF00135">
    <property type="entry name" value="COesterase"/>
    <property type="match status" value="2"/>
</dbReference>
<dbReference type="Proteomes" id="UP000799438">
    <property type="component" value="Unassembled WGS sequence"/>
</dbReference>